<dbReference type="RefSeq" id="WP_038264372.1">
    <property type="nucleotide sequence ID" value="NZ_FSRH01000011.1"/>
</dbReference>
<keyword evidence="2" id="KW-1185">Reference proteome</keyword>
<comment type="caution">
    <text evidence="1">The sequence shown here is derived from an EMBL/GenBank/DDBJ whole genome shotgun (WGS) entry which is preliminary data.</text>
</comment>
<gene>
    <name evidence="1" type="ORF">CLIT_10c05250</name>
</gene>
<dbReference type="OrthoDB" id="9809963at2"/>
<protein>
    <recommendedName>
        <fullName evidence="3">DUF2703 domain-containing protein</fullName>
    </recommendedName>
</protein>
<reference evidence="1 2" key="1">
    <citation type="submission" date="2014-03" db="EMBL/GenBank/DDBJ databases">
        <title>Genome sequence of Clostridium litorale W6, DSM 5388.</title>
        <authorList>
            <person name="Poehlein A."/>
            <person name="Jagirdar A."/>
            <person name="Khonsari B."/>
            <person name="Chibani C.M."/>
            <person name="Gutierrez Gutierrez D.A."/>
            <person name="Davydova E."/>
            <person name="Alghaithi H.S."/>
            <person name="Nair K.P."/>
            <person name="Dhamotharan K."/>
            <person name="Chandran L."/>
            <person name="G W."/>
            <person name="Daniel R."/>
        </authorList>
    </citation>
    <scope>NUCLEOTIDE SEQUENCE [LARGE SCALE GENOMIC DNA]</scope>
    <source>
        <strain evidence="1 2">W6</strain>
    </source>
</reference>
<dbReference type="Pfam" id="PF10865">
    <property type="entry name" value="DUF2703"/>
    <property type="match status" value="1"/>
</dbReference>
<dbReference type="Proteomes" id="UP000027946">
    <property type="component" value="Unassembled WGS sequence"/>
</dbReference>
<evidence type="ECO:0008006" key="3">
    <source>
        <dbReference type="Google" id="ProtNLM"/>
    </source>
</evidence>
<dbReference type="STRING" id="1121324.CLIT_10c05250"/>
<proteinExistence type="predicted"/>
<dbReference type="eggNOG" id="COG4273">
    <property type="taxonomic scope" value="Bacteria"/>
</dbReference>
<accession>A0A069RNN3</accession>
<evidence type="ECO:0000313" key="2">
    <source>
        <dbReference type="Proteomes" id="UP000027946"/>
    </source>
</evidence>
<evidence type="ECO:0000313" key="1">
    <source>
        <dbReference type="EMBL" id="KDR95797.1"/>
    </source>
</evidence>
<dbReference type="EMBL" id="JJMM01000010">
    <property type="protein sequence ID" value="KDR95797.1"/>
    <property type="molecule type" value="Genomic_DNA"/>
</dbReference>
<organism evidence="1 2">
    <name type="scientific">Peptoclostridium litorale DSM 5388</name>
    <dbReference type="NCBI Taxonomy" id="1121324"/>
    <lineage>
        <taxon>Bacteria</taxon>
        <taxon>Bacillati</taxon>
        <taxon>Bacillota</taxon>
        <taxon>Clostridia</taxon>
        <taxon>Peptostreptococcales</taxon>
        <taxon>Peptoclostridiaceae</taxon>
        <taxon>Peptoclostridium</taxon>
    </lineage>
</organism>
<dbReference type="InterPro" id="IPR021219">
    <property type="entry name" value="DUF2703"/>
</dbReference>
<dbReference type="AlphaFoldDB" id="A0A069RNN3"/>
<name>A0A069RNN3_PEPLI</name>
<sequence>MKILKIEWKHLDVAGETCDRCYDTGENLVQEIKRLNRALNPKGIEVILIETKLDDSQTSQSNSILFNGVPIEEILNIEVSENHCDSCSTLLGTKTYCRTVTYDGNEYEDIPAKAIRHAAYKILGIEEIKTEEKSGCSCNCNNCC</sequence>